<dbReference type="AlphaFoldDB" id="A0AAV7K3B9"/>
<comment type="caution">
    <text evidence="2">The sequence shown here is derived from an EMBL/GenBank/DDBJ whole genome shotgun (WGS) entry which is preliminary data.</text>
</comment>
<dbReference type="PANTHER" id="PTHR47160:SF10">
    <property type="entry name" value="MULE TRANSPOSASE DOMAIN-CONTAINING PROTEIN"/>
    <property type="match status" value="1"/>
</dbReference>
<gene>
    <name evidence="2" type="ORF">LOD99_2253</name>
</gene>
<dbReference type="EMBL" id="JAKMXF010000199">
    <property type="protein sequence ID" value="KAI6655418.1"/>
    <property type="molecule type" value="Genomic_DNA"/>
</dbReference>
<dbReference type="Proteomes" id="UP001165289">
    <property type="component" value="Unassembled WGS sequence"/>
</dbReference>
<dbReference type="Pfam" id="PF10551">
    <property type="entry name" value="MULE"/>
    <property type="match status" value="1"/>
</dbReference>
<feature type="domain" description="MULE transposase" evidence="1">
    <location>
        <begin position="180"/>
        <end position="271"/>
    </location>
</feature>
<reference evidence="2 3" key="1">
    <citation type="journal article" date="2023" name="BMC Biol.">
        <title>The compact genome of the sponge Oopsacas minuta (Hexactinellida) is lacking key metazoan core genes.</title>
        <authorList>
            <person name="Santini S."/>
            <person name="Schenkelaars Q."/>
            <person name="Jourda C."/>
            <person name="Duchesne M."/>
            <person name="Belahbib H."/>
            <person name="Rocher C."/>
            <person name="Selva M."/>
            <person name="Riesgo A."/>
            <person name="Vervoort M."/>
            <person name="Leys S.P."/>
            <person name="Kodjabachian L."/>
            <person name="Le Bivic A."/>
            <person name="Borchiellini C."/>
            <person name="Claverie J.M."/>
            <person name="Renard E."/>
        </authorList>
    </citation>
    <scope>NUCLEOTIDE SEQUENCE [LARGE SCALE GENOMIC DNA]</scope>
    <source>
        <strain evidence="2">SPO-2</strain>
    </source>
</reference>
<evidence type="ECO:0000313" key="3">
    <source>
        <dbReference type="Proteomes" id="UP001165289"/>
    </source>
</evidence>
<dbReference type="PANTHER" id="PTHR47160">
    <property type="entry name" value="PUTATIVE-RELATED"/>
    <property type="match status" value="1"/>
</dbReference>
<sequence length="437" mass="50821">MDYVWGNYKHKRGTIFTTPDGFKYSQHKARPGVIYLRCILHQKVKCKGSAKLNSESNTNDPLKHHNHLVSDYNTEVLVLKSKCVSAARSSHERLSKVFKDVVRDDPSLIDVSYKTLESAMYRARREIEPPIPKGATEFCQLIVSSDFSIYYKGEVQVGCETGVLFFSDKIKISLSEVDHIYFDGAFYTVPSQAYQLWTIFARFGRNVLPVIHCLLTSKHEEIYTAVLARIHELVPQLKPIHGMSDWEKGARNAVKREFQGIHLRGCHFHYTQCIWRIIQKLGLSTVYHNNADFKKLVRSFMTLPFLPEDQIISVFNQLEVRDLPLSEVHMNQYTIFRKYLRRQWIISIPRNELSIFNCQHVTNNGAENYHCRLKKDIVVSHPRIWFFVEILNKVIQDTDLDIQRLAKGINITRSRKLKDIQNDSFRAQCKEKLVSGL</sequence>
<accession>A0AAV7K3B9</accession>
<proteinExistence type="predicted"/>
<evidence type="ECO:0000259" key="1">
    <source>
        <dbReference type="Pfam" id="PF10551"/>
    </source>
</evidence>
<protein>
    <recommendedName>
        <fullName evidence="1">MULE transposase domain-containing protein</fullName>
    </recommendedName>
</protein>
<evidence type="ECO:0000313" key="2">
    <source>
        <dbReference type="EMBL" id="KAI6655418.1"/>
    </source>
</evidence>
<dbReference type="InterPro" id="IPR018289">
    <property type="entry name" value="MULE_transposase_dom"/>
</dbReference>
<keyword evidence="3" id="KW-1185">Reference proteome</keyword>
<organism evidence="2 3">
    <name type="scientific">Oopsacas minuta</name>
    <dbReference type="NCBI Taxonomy" id="111878"/>
    <lineage>
        <taxon>Eukaryota</taxon>
        <taxon>Metazoa</taxon>
        <taxon>Porifera</taxon>
        <taxon>Hexactinellida</taxon>
        <taxon>Hexasterophora</taxon>
        <taxon>Lyssacinosida</taxon>
        <taxon>Leucopsacidae</taxon>
        <taxon>Oopsacas</taxon>
    </lineage>
</organism>
<dbReference type="Gene3D" id="2.20.25.240">
    <property type="match status" value="1"/>
</dbReference>
<name>A0AAV7K3B9_9METZ</name>